<dbReference type="Pfam" id="PF12833">
    <property type="entry name" value="HTH_18"/>
    <property type="match status" value="1"/>
</dbReference>
<protein>
    <submittedName>
        <fullName evidence="5">AraC family transcriptional regulator</fullName>
    </submittedName>
</protein>
<dbReference type="InterPro" id="IPR018060">
    <property type="entry name" value="HTH_AraC"/>
</dbReference>
<dbReference type="RefSeq" id="WP_207110328.1">
    <property type="nucleotide sequence ID" value="NZ_JAFLVR010000067.1"/>
</dbReference>
<dbReference type="Gene3D" id="1.10.10.60">
    <property type="entry name" value="Homeodomain-like"/>
    <property type="match status" value="2"/>
</dbReference>
<keyword evidence="3" id="KW-0804">Transcription</keyword>
<evidence type="ECO:0000256" key="1">
    <source>
        <dbReference type="ARBA" id="ARBA00023015"/>
    </source>
</evidence>
<evidence type="ECO:0000259" key="4">
    <source>
        <dbReference type="PROSITE" id="PS01124"/>
    </source>
</evidence>
<keyword evidence="6" id="KW-1185">Reference proteome</keyword>
<organism evidence="5 6">
    <name type="scientific">Candidatus Enterococcus murrayae</name>
    <dbReference type="NCBI Taxonomy" id="2815321"/>
    <lineage>
        <taxon>Bacteria</taxon>
        <taxon>Bacillati</taxon>
        <taxon>Bacillota</taxon>
        <taxon>Bacilli</taxon>
        <taxon>Lactobacillales</taxon>
        <taxon>Enterococcaceae</taxon>
        <taxon>Enterococcus</taxon>
    </lineage>
</organism>
<dbReference type="PANTHER" id="PTHR43280">
    <property type="entry name" value="ARAC-FAMILY TRANSCRIPTIONAL REGULATOR"/>
    <property type="match status" value="1"/>
</dbReference>
<evidence type="ECO:0000313" key="6">
    <source>
        <dbReference type="Proteomes" id="UP000664495"/>
    </source>
</evidence>
<dbReference type="EMBL" id="JAFLVR010000067">
    <property type="protein sequence ID" value="MBO0454596.1"/>
    <property type="molecule type" value="Genomic_DNA"/>
</dbReference>
<gene>
    <name evidence="5" type="ORF">JZO85_20240</name>
</gene>
<feature type="domain" description="HTH araC/xylS-type" evidence="4">
    <location>
        <begin position="6"/>
        <end position="103"/>
    </location>
</feature>
<dbReference type="SMART" id="SM00342">
    <property type="entry name" value="HTH_ARAC"/>
    <property type="match status" value="1"/>
</dbReference>
<accession>A0ABS3HMB2</accession>
<keyword evidence="1" id="KW-0805">Transcription regulation</keyword>
<evidence type="ECO:0000256" key="2">
    <source>
        <dbReference type="ARBA" id="ARBA00023125"/>
    </source>
</evidence>
<reference evidence="5 6" key="1">
    <citation type="submission" date="2021-03" db="EMBL/GenBank/DDBJ databases">
        <title>Enterococcal diversity collection.</title>
        <authorList>
            <person name="Gilmore M.S."/>
            <person name="Schwartzman J."/>
            <person name="Van Tyne D."/>
            <person name="Martin M."/>
            <person name="Earl A.M."/>
            <person name="Manson A.L."/>
            <person name="Straub T."/>
            <person name="Salamzade R."/>
            <person name="Saavedra J."/>
            <person name="Lebreton F."/>
            <person name="Prichula J."/>
            <person name="Schaufler K."/>
            <person name="Gaca A."/>
            <person name="Sgardioli B."/>
            <person name="Wagenaar J."/>
            <person name="Strong T."/>
        </authorList>
    </citation>
    <scope>NUCLEOTIDE SEQUENCE [LARGE SCALE GENOMIC DNA]</scope>
    <source>
        <strain evidence="5 6">MJM16</strain>
    </source>
</reference>
<dbReference type="PANTHER" id="PTHR43280:SF28">
    <property type="entry name" value="HTH-TYPE TRANSCRIPTIONAL ACTIVATOR RHAS"/>
    <property type="match status" value="1"/>
</dbReference>
<dbReference type="SUPFAM" id="SSF46689">
    <property type="entry name" value="Homeodomain-like"/>
    <property type="match status" value="1"/>
</dbReference>
<evidence type="ECO:0000256" key="3">
    <source>
        <dbReference type="ARBA" id="ARBA00023163"/>
    </source>
</evidence>
<sequence>MEPRIQEIITYMEKFACEGLKVEKVAEHFGYSKFHFSREFKRITGISPNEYLSSLKIENGIESLVNGESVINSQLDAGYSSPGTFTTTFTKNTGLSPKTYAKQVNHLFELVKQQEAVNEDNDSLFYRNPNFPIIVSPYKLTVHIEVPEDFKGIVFSGLFLKPNPNHQPIMGRCRVKKFEYDFYHLSPGTYYPLACGVRRSKNPFRYFQLSKAMRACDGQSVTFPLEKDEELTIHLRERKISDPPLIINLPNILANGIKQQLARNRRKVKNRFLQKTAK</sequence>
<proteinExistence type="predicted"/>
<evidence type="ECO:0000313" key="5">
    <source>
        <dbReference type="EMBL" id="MBO0454596.1"/>
    </source>
</evidence>
<dbReference type="Proteomes" id="UP000664495">
    <property type="component" value="Unassembled WGS sequence"/>
</dbReference>
<keyword evidence="2" id="KW-0238">DNA-binding</keyword>
<dbReference type="InterPro" id="IPR009057">
    <property type="entry name" value="Homeodomain-like_sf"/>
</dbReference>
<dbReference type="PROSITE" id="PS01124">
    <property type="entry name" value="HTH_ARAC_FAMILY_2"/>
    <property type="match status" value="1"/>
</dbReference>
<name>A0ABS3HMB2_9ENTE</name>
<comment type="caution">
    <text evidence="5">The sequence shown here is derived from an EMBL/GenBank/DDBJ whole genome shotgun (WGS) entry which is preliminary data.</text>
</comment>